<dbReference type="Gene3D" id="2.30.30.940">
    <property type="match status" value="1"/>
</dbReference>
<gene>
    <name evidence="4" type="ORF">NOCA2150105</name>
</gene>
<dbReference type="GO" id="GO:0009338">
    <property type="term" value="C:exodeoxyribonuclease V complex"/>
    <property type="evidence" value="ECO:0007669"/>
    <property type="project" value="TreeGrafter"/>
</dbReference>
<keyword evidence="1" id="KW-0547">Nucleotide-binding</keyword>
<evidence type="ECO:0000259" key="3">
    <source>
        <dbReference type="Pfam" id="PF08751"/>
    </source>
</evidence>
<feature type="domain" description="TrwC relaxase" evidence="3">
    <location>
        <begin position="10"/>
        <end position="367"/>
    </location>
</feature>
<accession>A0A2P2BXC5</accession>
<dbReference type="EMBL" id="CZKA01000007">
    <property type="protein sequence ID" value="CUR54363.1"/>
    <property type="molecule type" value="Genomic_DNA"/>
</dbReference>
<organism evidence="4">
    <name type="scientific">metagenome</name>
    <dbReference type="NCBI Taxonomy" id="256318"/>
    <lineage>
        <taxon>unclassified sequences</taxon>
        <taxon>metagenomes</taxon>
    </lineage>
</organism>
<name>A0A2P2BXC5_9ZZZZ</name>
<evidence type="ECO:0000313" key="4">
    <source>
        <dbReference type="EMBL" id="CUR54363.1"/>
    </source>
</evidence>
<dbReference type="AlphaFoldDB" id="A0A2P2BXC5"/>
<dbReference type="CDD" id="cd18809">
    <property type="entry name" value="SF1_C_RecD"/>
    <property type="match status" value="1"/>
</dbReference>
<dbReference type="Pfam" id="PF08751">
    <property type="entry name" value="TrwC"/>
    <property type="match status" value="1"/>
</dbReference>
<evidence type="ECO:0000256" key="2">
    <source>
        <dbReference type="ARBA" id="ARBA00022840"/>
    </source>
</evidence>
<evidence type="ECO:0000256" key="1">
    <source>
        <dbReference type="ARBA" id="ARBA00022741"/>
    </source>
</evidence>
<dbReference type="SUPFAM" id="SSF55464">
    <property type="entry name" value="Origin of replication-binding domain, RBD-like"/>
    <property type="match status" value="1"/>
</dbReference>
<sequence length="1180" mass="127930">MTVAMRVMSAGKGYQYLLRSVAAGDGNRSLSTPLTRYYAEAGTPPGRWMGTGVLAFGNGQITPGAEVTESQLALLLGMGRDPITGDNLGKAYAQYKSVQDRIGERVAELEPTLSAEEREAQVTKIEAEESESGGRTAVAGYDFTFSVPKSVSVLWGVADAGTQAMIVEAHHAAVEHVVDFIEREVAATRRGTATGDGAVAQVDVLGIAATAYDHWDSRAGDPQLHTHVVISNKVKTLGDGKWRALDGRPMHAAVVALSEHYNAVLADRLTGTFGLGWERRLRAEDRNPLWEITGVSDDLIAEFSSRTRAIEIEKERLITEYVDRYGRRPSRATVIRLRSQATLATRPEKQVRSLADLTADWRQRAGRLLGADPTEWAGGLTTGTVPSVLQAGHIPIDLMAEVGAVVVARVSEKRSTWRHWNLWAEAVRQTMGWRFATVEDREAVTAIIVEAAERESLTLTPPELATCPMTFRRSDGTSCFRPKHSTVYSSADILAAEDRLLARAEDRDASTVELAAVEHGATRQAERQALSREQVTALESIVGSGRQIDLLVGPAGAGKTTAMRALLCAWTGEYGKGSVVGLAPSAAAAQVLGGDLGVACDNTAKWLHEHDRGNVAFRRNQLVIIDEATLAGTRTLDRLTGLAAEASAKVLLVGDWAQLQSVDAGGAFAMLAEARDDVPELAEIHRFTHQWEKAASLDLRHGRVEAIGTYARHHRLRDGNTEEMIDAAYAAWRADTRAGLKSVLVAEAAQAVHDLNARARAERLLDGNTDPGREAHLADSTSASVGDLVITRRNDRRLRSVRGGWVRNGDRWIVIDVRTDGSIAVRRQSHRWAAAVVLPPEYVAKNVDLGYAVTAHRAQGLTVDTAHVVVSGSTTRENLYVSMTRGRDSNIAYVALDKPDDSHAAPNPEDTTASTVLYGVLQHSGAELSAHQIIEAEQERWSSIAQLAAEYETIAGKAQHDRWATLIRGSGLTPDQAESVIESDSFGPLTAELRRAEAYHHQVEAVLPKLVASRPLDDAQDIGAVLRSRLRHATTQPRRGRNRPEPRLIAGLIPIASGAMGDELRTALTERHQLIEARATALAAEAIRKAEPWIRSLGELPTDPNVRDRWTGTLRAVAAYRDRYGIDAQTPLGPVPATDTQRHEAALAKLAIRRAEAMSRQASEGDARCPAANIEGAAIR</sequence>
<dbReference type="SUPFAM" id="SSF52540">
    <property type="entry name" value="P-loop containing nucleoside triphosphate hydrolases"/>
    <property type="match status" value="2"/>
</dbReference>
<proteinExistence type="predicted"/>
<dbReference type="GO" id="GO:0005524">
    <property type="term" value="F:ATP binding"/>
    <property type="evidence" value="ECO:0007669"/>
    <property type="project" value="UniProtKB-KW"/>
</dbReference>
<reference evidence="4" key="1">
    <citation type="submission" date="2015-08" db="EMBL/GenBank/DDBJ databases">
        <authorList>
            <person name="Babu N.S."/>
            <person name="Beckwith C.J."/>
            <person name="Beseler K.G."/>
            <person name="Brison A."/>
            <person name="Carone J.V."/>
            <person name="Caskin T.P."/>
            <person name="Diamond M."/>
            <person name="Durham M.E."/>
            <person name="Foxe J.M."/>
            <person name="Go M."/>
            <person name="Henderson B.A."/>
            <person name="Jones I.B."/>
            <person name="McGettigan J.A."/>
            <person name="Micheletti S.J."/>
            <person name="Nasrallah M.E."/>
            <person name="Ortiz D."/>
            <person name="Piller C.R."/>
            <person name="Privatt S.R."/>
            <person name="Schneider S.L."/>
            <person name="Sharp S."/>
            <person name="Smith T.C."/>
            <person name="Stanton J.D."/>
            <person name="Ullery H.E."/>
            <person name="Wilson R.J."/>
            <person name="Serrano M.G."/>
            <person name="Buck G."/>
            <person name="Lee V."/>
            <person name="Wang Y."/>
            <person name="Carvalho R."/>
            <person name="Voegtly L."/>
            <person name="Shi R."/>
            <person name="Duckworth R."/>
            <person name="Johnson A."/>
            <person name="Loviza R."/>
            <person name="Walstead R."/>
            <person name="Shah Z."/>
            <person name="Kiflezghi M."/>
            <person name="Wade K."/>
            <person name="Ball S.L."/>
            <person name="Bradley K.W."/>
            <person name="Asai D.J."/>
            <person name="Bowman C.A."/>
            <person name="Russell D.A."/>
            <person name="Pope W.H."/>
            <person name="Jacobs-Sera D."/>
            <person name="Hendrix R.W."/>
            <person name="Hatfull G.F."/>
        </authorList>
    </citation>
    <scope>NUCLEOTIDE SEQUENCE</scope>
</reference>
<dbReference type="Pfam" id="PF13604">
    <property type="entry name" value="AAA_30"/>
    <property type="match status" value="1"/>
</dbReference>
<dbReference type="GO" id="GO:0017116">
    <property type="term" value="F:single-stranded DNA helicase activity"/>
    <property type="evidence" value="ECO:0007669"/>
    <property type="project" value="TreeGrafter"/>
</dbReference>
<dbReference type="Gene3D" id="3.40.50.300">
    <property type="entry name" value="P-loop containing nucleotide triphosphate hydrolases"/>
    <property type="match status" value="2"/>
</dbReference>
<dbReference type="InterPro" id="IPR050534">
    <property type="entry name" value="Coronavir_polyprotein_1ab"/>
</dbReference>
<keyword evidence="2" id="KW-0067">ATP-binding</keyword>
<dbReference type="PANTHER" id="PTHR43788:SF6">
    <property type="entry name" value="DNA HELICASE B"/>
    <property type="match status" value="1"/>
</dbReference>
<dbReference type="GO" id="GO:0006310">
    <property type="term" value="P:DNA recombination"/>
    <property type="evidence" value="ECO:0007669"/>
    <property type="project" value="TreeGrafter"/>
</dbReference>
<protein>
    <submittedName>
        <fullName evidence="4">TraA-like transfer protein</fullName>
    </submittedName>
</protein>
<dbReference type="InterPro" id="IPR027417">
    <property type="entry name" value="P-loop_NTPase"/>
</dbReference>
<dbReference type="PANTHER" id="PTHR43788">
    <property type="entry name" value="DNA2/NAM7 HELICASE FAMILY MEMBER"/>
    <property type="match status" value="1"/>
</dbReference>
<dbReference type="InterPro" id="IPR014862">
    <property type="entry name" value="TrwC"/>
</dbReference>
<dbReference type="NCBIfam" id="NF041492">
    <property type="entry name" value="MobF"/>
    <property type="match status" value="1"/>
</dbReference>